<feature type="transmembrane region" description="Helical" evidence="1">
    <location>
        <begin position="27"/>
        <end position="47"/>
    </location>
</feature>
<gene>
    <name evidence="2" type="ORF">CcarbDRAFT_1318</name>
</gene>
<dbReference type="AlphaFoldDB" id="C6PRA1"/>
<feature type="transmembrane region" description="Helical" evidence="1">
    <location>
        <begin position="200"/>
        <end position="223"/>
    </location>
</feature>
<accession>C6PRA1</accession>
<comment type="caution">
    <text evidence="2">The sequence shown here is derived from an EMBL/GenBank/DDBJ whole genome shotgun (WGS) entry which is preliminary data.</text>
</comment>
<dbReference type="eggNOG" id="ENOG503264N">
    <property type="taxonomic scope" value="Bacteria"/>
</dbReference>
<keyword evidence="1" id="KW-0812">Transmembrane</keyword>
<sequence length="224" mass="24555">MVVKLKIKTINTRILAVLLSPLSTAKYIAVGMVCVFPGIFPAIINVAPNSPKALAKDKTKPLIIPGKAIGSVTLKNTLSSLAPNVLAAFSQTLSIFMKAALQLWYIKGRETTKEAIQAAVKVKIRLLLKTLRIILPIKPYLPNITKRPYPTTEGGNTIGKIIKTSRTSLPLNSYLVNSLAKVIPIMQVKIVEIKETFKEIIIGLSIICNNPLLFIFQFVILIIV</sequence>
<keyword evidence="1" id="KW-0472">Membrane</keyword>
<protein>
    <submittedName>
        <fullName evidence="2">Uncharacterized protein</fullName>
    </submittedName>
</protein>
<reference evidence="2 3" key="1">
    <citation type="submission" date="2009-06" db="EMBL/GenBank/DDBJ databases">
        <title>The draft genome of Clostridium carboxidivorans P7.</title>
        <authorList>
            <consortium name="US DOE Joint Genome Institute (JGI-PGF)"/>
            <person name="Lucas S."/>
            <person name="Copeland A."/>
            <person name="Lapidus A."/>
            <person name="Glavina del Rio T."/>
            <person name="Tice H."/>
            <person name="Bruce D."/>
            <person name="Goodwin L."/>
            <person name="Pitluck S."/>
            <person name="Larimer F."/>
            <person name="Land M.L."/>
            <person name="Hauser L."/>
            <person name="Hemme C.L."/>
        </authorList>
    </citation>
    <scope>NUCLEOTIDE SEQUENCE [LARGE SCALE GENOMIC DNA]</scope>
    <source>
        <strain evidence="2 3">P7</strain>
    </source>
</reference>
<evidence type="ECO:0000313" key="2">
    <source>
        <dbReference type="EMBL" id="EET88201.1"/>
    </source>
</evidence>
<evidence type="ECO:0000256" key="1">
    <source>
        <dbReference type="SAM" id="Phobius"/>
    </source>
</evidence>
<evidence type="ECO:0000313" key="3">
    <source>
        <dbReference type="Proteomes" id="UP000004198"/>
    </source>
</evidence>
<name>C6PRA1_9CLOT</name>
<dbReference type="EMBL" id="ACVI01000016">
    <property type="protein sequence ID" value="EET88201.1"/>
    <property type="molecule type" value="Genomic_DNA"/>
</dbReference>
<keyword evidence="3" id="KW-1185">Reference proteome</keyword>
<organism evidence="2 3">
    <name type="scientific">Clostridium carboxidivorans P7</name>
    <dbReference type="NCBI Taxonomy" id="536227"/>
    <lineage>
        <taxon>Bacteria</taxon>
        <taxon>Bacillati</taxon>
        <taxon>Bacillota</taxon>
        <taxon>Clostridia</taxon>
        <taxon>Eubacteriales</taxon>
        <taxon>Clostridiaceae</taxon>
        <taxon>Clostridium</taxon>
    </lineage>
</organism>
<proteinExistence type="predicted"/>
<keyword evidence="1" id="KW-1133">Transmembrane helix</keyword>
<dbReference type="Proteomes" id="UP000004198">
    <property type="component" value="Unassembled WGS sequence"/>
</dbReference>